<name>A0A414QWH8_9FIRM</name>
<feature type="transmembrane region" description="Helical" evidence="1">
    <location>
        <begin position="205"/>
        <end position="223"/>
    </location>
</feature>
<feature type="transmembrane region" description="Helical" evidence="1">
    <location>
        <begin position="383"/>
        <end position="401"/>
    </location>
</feature>
<feature type="transmembrane region" description="Helical" evidence="1">
    <location>
        <begin position="65"/>
        <end position="86"/>
    </location>
</feature>
<organism evidence="2 3">
    <name type="scientific">Roseburia inulinivorans</name>
    <dbReference type="NCBI Taxonomy" id="360807"/>
    <lineage>
        <taxon>Bacteria</taxon>
        <taxon>Bacillati</taxon>
        <taxon>Bacillota</taxon>
        <taxon>Clostridia</taxon>
        <taxon>Lachnospirales</taxon>
        <taxon>Lachnospiraceae</taxon>
        <taxon>Roseburia</taxon>
    </lineage>
</organism>
<feature type="transmembrane region" description="Helical" evidence="1">
    <location>
        <begin position="161"/>
        <end position="180"/>
    </location>
</feature>
<accession>A0A414QWH8</accession>
<feature type="transmembrane region" description="Helical" evidence="1">
    <location>
        <begin position="92"/>
        <end position="114"/>
    </location>
</feature>
<dbReference type="EMBL" id="QRHP01000005">
    <property type="protein sequence ID" value="RHF85126.1"/>
    <property type="molecule type" value="Genomic_DNA"/>
</dbReference>
<feature type="transmembrane region" description="Helical" evidence="1">
    <location>
        <begin position="324"/>
        <end position="349"/>
    </location>
</feature>
<comment type="caution">
    <text evidence="2">The sequence shown here is derived from an EMBL/GenBank/DDBJ whole genome shotgun (WGS) entry which is preliminary data.</text>
</comment>
<dbReference type="RefSeq" id="WP_118202825.1">
    <property type="nucleotide sequence ID" value="NZ_QRHP01000005.1"/>
</dbReference>
<keyword evidence="1" id="KW-0472">Membrane</keyword>
<proteinExistence type="predicted"/>
<keyword evidence="1" id="KW-0812">Transmembrane</keyword>
<gene>
    <name evidence="2" type="ORF">DW654_06875</name>
</gene>
<keyword evidence="1" id="KW-1133">Transmembrane helix</keyword>
<evidence type="ECO:0000313" key="3">
    <source>
        <dbReference type="Proteomes" id="UP000283701"/>
    </source>
</evidence>
<protein>
    <recommendedName>
        <fullName evidence="4">O-antigen ligase domain-containing protein</fullName>
    </recommendedName>
</protein>
<dbReference type="Proteomes" id="UP000283701">
    <property type="component" value="Unassembled WGS sequence"/>
</dbReference>
<evidence type="ECO:0000256" key="1">
    <source>
        <dbReference type="SAM" id="Phobius"/>
    </source>
</evidence>
<evidence type="ECO:0000313" key="2">
    <source>
        <dbReference type="EMBL" id="RHF85126.1"/>
    </source>
</evidence>
<feature type="transmembrane region" description="Helical" evidence="1">
    <location>
        <begin position="230"/>
        <end position="254"/>
    </location>
</feature>
<feature type="transmembrane region" description="Helical" evidence="1">
    <location>
        <begin position="361"/>
        <end position="377"/>
    </location>
</feature>
<reference evidence="2 3" key="1">
    <citation type="submission" date="2018-08" db="EMBL/GenBank/DDBJ databases">
        <title>A genome reference for cultivated species of the human gut microbiota.</title>
        <authorList>
            <person name="Zou Y."/>
            <person name="Xue W."/>
            <person name="Luo G."/>
        </authorList>
    </citation>
    <scope>NUCLEOTIDE SEQUENCE [LARGE SCALE GENOMIC DNA]</scope>
    <source>
        <strain evidence="2 3">AM23-23AC</strain>
    </source>
</reference>
<dbReference type="AlphaFoldDB" id="A0A414QWH8"/>
<evidence type="ECO:0008006" key="4">
    <source>
        <dbReference type="Google" id="ProtNLM"/>
    </source>
</evidence>
<sequence>MKKIYTSKNSIVCMILITLLIFQDWIAREIEVWSYFDEILAIYLFLIAISDRIYNHNFNSSKFDLYAGMSIVTYWFVTTYSSFVFGFQSFDITIKASFLGIKWFIVFWSVKYICNSTRKVSVFKFGSRIIHEVIIIFGIIENCFWLNNINNVFNEKKYSNALSPIYLCAVSVMLITILFMEWKNSKLDWICFGLMLENLIFSTKAKGYAAALLAVAIFVWVIRKKRKIKFFHLFIMGVLSIGLAWKKIYFYYIYASAPDHDYARYRLTATGAQILKDYFPVGTGWGTWGSYYSSVNYSPVYYLYGLDKHHELGAQTQKFMMDSYLASVMGESGFIGLLMIILFMVSLFVVINKLFEKDRRVYAAGLLCLLYLCITFVEETGFANPALIGLAVVMGMIVSKWEMSNRVEMNKNLK</sequence>
<feature type="transmembrane region" description="Helical" evidence="1">
    <location>
        <begin position="9"/>
        <end position="26"/>
    </location>
</feature>